<evidence type="ECO:0000313" key="2">
    <source>
        <dbReference type="EMBL" id="KAF2872754.1"/>
    </source>
</evidence>
<feature type="region of interest" description="Disordered" evidence="1">
    <location>
        <begin position="37"/>
        <end position="177"/>
    </location>
</feature>
<comment type="caution">
    <text evidence="2">The sequence shown here is derived from an EMBL/GenBank/DDBJ whole genome shotgun (WGS) entry which is preliminary data.</text>
</comment>
<feature type="non-terminal residue" evidence="2">
    <location>
        <position position="192"/>
    </location>
</feature>
<keyword evidence="3" id="KW-1185">Reference proteome</keyword>
<feature type="compositionally biased region" description="Low complexity" evidence="1">
    <location>
        <begin position="51"/>
        <end position="72"/>
    </location>
</feature>
<sequence>MVLSLEAASRAPWRDHVTHTAAPRPLAYVEISARAALLARQRPHPPPPPQAAAASSSSSSSSSNRNSNSSTRTRTHTHTTTTRHHRRHVRPRAPPRRRPGLRGLHRDREGEEAPAAAGVRPPRRLDCPGARPAWGWPPLAAHRRGPRRCGLSPPRRPGVGGRRRDGGRVREAADARRQGRLRARLQHLLAGL</sequence>
<evidence type="ECO:0000256" key="1">
    <source>
        <dbReference type="SAM" id="MobiDB-lite"/>
    </source>
</evidence>
<dbReference type="EMBL" id="JAADJZ010000009">
    <property type="protein sequence ID" value="KAF2872754.1"/>
    <property type="molecule type" value="Genomic_DNA"/>
</dbReference>
<protein>
    <submittedName>
        <fullName evidence="2">Uncharacterized protein</fullName>
    </submittedName>
</protein>
<feature type="compositionally biased region" description="Basic residues" evidence="1">
    <location>
        <begin position="73"/>
        <end position="103"/>
    </location>
</feature>
<accession>A0A7C8I7P7</accession>
<feature type="compositionally biased region" description="Basic and acidic residues" evidence="1">
    <location>
        <begin position="162"/>
        <end position="177"/>
    </location>
</feature>
<name>A0A7C8I7P7_9PLEO</name>
<reference evidence="2 3" key="1">
    <citation type="submission" date="2020-01" db="EMBL/GenBank/DDBJ databases">
        <authorList>
            <consortium name="DOE Joint Genome Institute"/>
            <person name="Haridas S."/>
            <person name="Albert R."/>
            <person name="Binder M."/>
            <person name="Bloem J."/>
            <person name="Labutti K."/>
            <person name="Salamov A."/>
            <person name="Andreopoulos B."/>
            <person name="Baker S.E."/>
            <person name="Barry K."/>
            <person name="Bills G."/>
            <person name="Bluhm B.H."/>
            <person name="Cannon C."/>
            <person name="Castanera R."/>
            <person name="Culley D.E."/>
            <person name="Daum C."/>
            <person name="Ezra D."/>
            <person name="Gonzalez J.B."/>
            <person name="Henrissat B."/>
            <person name="Kuo A."/>
            <person name="Liang C."/>
            <person name="Lipzen A."/>
            <person name="Lutzoni F."/>
            <person name="Magnuson J."/>
            <person name="Mondo S."/>
            <person name="Nolan M."/>
            <person name="Ohm R."/>
            <person name="Pangilinan J."/>
            <person name="Park H.-J.H."/>
            <person name="Ramirez L."/>
            <person name="Alfaro M."/>
            <person name="Sun H."/>
            <person name="Tritt A."/>
            <person name="Yoshinaga Y."/>
            <person name="Zwiers L.-H.L."/>
            <person name="Turgeon B.G."/>
            <person name="Goodwin S.B."/>
            <person name="Spatafora J.W."/>
            <person name="Crous P.W."/>
            <person name="Grigoriev I.V."/>
        </authorList>
    </citation>
    <scope>NUCLEOTIDE SEQUENCE [LARGE SCALE GENOMIC DNA]</scope>
    <source>
        <strain evidence="2 3">CBS 611.86</strain>
    </source>
</reference>
<gene>
    <name evidence="2" type="ORF">BDV95DRAFT_662431</name>
</gene>
<dbReference type="AlphaFoldDB" id="A0A7C8I7P7"/>
<dbReference type="Proteomes" id="UP000481861">
    <property type="component" value="Unassembled WGS sequence"/>
</dbReference>
<organism evidence="2 3">
    <name type="scientific">Massariosphaeria phaeospora</name>
    <dbReference type="NCBI Taxonomy" id="100035"/>
    <lineage>
        <taxon>Eukaryota</taxon>
        <taxon>Fungi</taxon>
        <taxon>Dikarya</taxon>
        <taxon>Ascomycota</taxon>
        <taxon>Pezizomycotina</taxon>
        <taxon>Dothideomycetes</taxon>
        <taxon>Pleosporomycetidae</taxon>
        <taxon>Pleosporales</taxon>
        <taxon>Pleosporales incertae sedis</taxon>
        <taxon>Massariosphaeria</taxon>
    </lineage>
</organism>
<evidence type="ECO:0000313" key="3">
    <source>
        <dbReference type="Proteomes" id="UP000481861"/>
    </source>
</evidence>
<proteinExistence type="predicted"/>